<dbReference type="Gene3D" id="1.25.40.10">
    <property type="entry name" value="Tetratricopeptide repeat domain"/>
    <property type="match status" value="1"/>
</dbReference>
<accession>A0AAU0UID4</accession>
<dbReference type="InterPro" id="IPR011990">
    <property type="entry name" value="TPR-like_helical_dom_sf"/>
</dbReference>
<dbReference type="AlphaFoldDB" id="A0AAU0UID4"/>
<feature type="coiled-coil region" evidence="6">
    <location>
        <begin position="172"/>
        <end position="202"/>
    </location>
</feature>
<evidence type="ECO:0000256" key="6">
    <source>
        <dbReference type="SAM" id="Coils"/>
    </source>
</evidence>
<dbReference type="EMBL" id="CP121694">
    <property type="protein sequence ID" value="WRO20246.1"/>
    <property type="molecule type" value="Genomic_DNA"/>
</dbReference>
<feature type="domain" description="MAP3K TRAFs-binding" evidence="7">
    <location>
        <begin position="82"/>
        <end position="446"/>
    </location>
</feature>
<protein>
    <submittedName>
        <fullName evidence="8">DUF4071 domain-containing protein</fullName>
    </submittedName>
</protein>
<keyword evidence="9" id="KW-1185">Reference proteome</keyword>
<dbReference type="PANTHER" id="PTHR11584:SF394">
    <property type="entry name" value="APOPTOTIC SIGNAL-REGULATING KINASE 1, ISOFORM C"/>
    <property type="match status" value="1"/>
</dbReference>
<dbReference type="RefSeq" id="WP_366923150.1">
    <property type="nucleotide sequence ID" value="NZ_CP121694.1"/>
</dbReference>
<keyword evidence="6" id="KW-0175">Coiled coil</keyword>
<dbReference type="SUPFAM" id="SSF48452">
    <property type="entry name" value="TPR-like"/>
    <property type="match status" value="1"/>
</dbReference>
<dbReference type="PANTHER" id="PTHR11584">
    <property type="entry name" value="SERINE/THREONINE PROTEIN KINASE"/>
    <property type="match status" value="1"/>
</dbReference>
<evidence type="ECO:0000259" key="7">
    <source>
        <dbReference type="Pfam" id="PF13281"/>
    </source>
</evidence>
<keyword evidence="2" id="KW-0808">Transferase</keyword>
<evidence type="ECO:0000256" key="5">
    <source>
        <dbReference type="ARBA" id="ARBA00022840"/>
    </source>
</evidence>
<dbReference type="Proteomes" id="UP001329915">
    <property type="component" value="Chromosome"/>
</dbReference>
<evidence type="ECO:0000313" key="9">
    <source>
        <dbReference type="Proteomes" id="UP001329915"/>
    </source>
</evidence>
<dbReference type="KEGG" id="dbc:MFMK1_000004"/>
<dbReference type="GO" id="GO:0005524">
    <property type="term" value="F:ATP binding"/>
    <property type="evidence" value="ECO:0007669"/>
    <property type="project" value="UniProtKB-KW"/>
</dbReference>
<evidence type="ECO:0000256" key="4">
    <source>
        <dbReference type="ARBA" id="ARBA00022777"/>
    </source>
</evidence>
<gene>
    <name evidence="8" type="ORF">MFMK1_000004</name>
</gene>
<keyword evidence="5" id="KW-0067">ATP-binding</keyword>
<dbReference type="InterPro" id="IPR025136">
    <property type="entry name" value="MAP3K_TRAF-bd"/>
</dbReference>
<keyword evidence="3" id="KW-0547">Nucleotide-binding</keyword>
<evidence type="ECO:0000256" key="3">
    <source>
        <dbReference type="ARBA" id="ARBA00022741"/>
    </source>
</evidence>
<keyword evidence="4" id="KW-0418">Kinase</keyword>
<dbReference type="GO" id="GO:0004674">
    <property type="term" value="F:protein serine/threonine kinase activity"/>
    <property type="evidence" value="ECO:0007669"/>
    <property type="project" value="UniProtKB-KW"/>
</dbReference>
<name>A0AAU0UID4_9FIRM</name>
<evidence type="ECO:0000313" key="8">
    <source>
        <dbReference type="EMBL" id="WRO20246.1"/>
    </source>
</evidence>
<sequence length="456" mass="52027">MKPLLFVVMPFGKKKDQTSTFEIEFDSIYEKAIKPAAEEAQVDVIRADEERSGGIIHIPMFERLLLAEIVIADLTIQNPNVYYELGIRHCSRPRSTILIFAKDSKLPFDVGMVRALPYELDNGVLSDEGAERLSVLLKEKLEESKKDLKTADSPLFQVISKFPGINLDHDVTESFRDRAKRIESIREELEEARILEDKEQAKKDMIKIEESLGDFNETHSELLMDLMLSYRDIKAWDEMINLIEKVPQELRDLSVTINEQYAMALNRRNQNKDRLRATKVLDSVIKKFGASPENCGIYGRIYKDLYDEAIKHGKEAKALGYLDQAIEWYSKGFELDPRDYYPGINAATLLFRKHGEESLKKLETILPAVVFSVARRGGINSQDYWDVATALEAAVLGEDWELAVRASQKLLAIDAPGWNYETTINNLEIIEGTTVANNLENDHLKQIINILESENL</sequence>
<reference evidence="8 9" key="1">
    <citation type="submission" date="2023-04" db="EMBL/GenBank/DDBJ databases">
        <authorList>
            <person name="Hsu D."/>
        </authorList>
    </citation>
    <scope>NUCLEOTIDE SEQUENCE [LARGE SCALE GENOMIC DNA]</scope>
    <source>
        <strain evidence="8 9">MK1</strain>
    </source>
</reference>
<dbReference type="Pfam" id="PF13281">
    <property type="entry name" value="MAP3K_TRAF_bd"/>
    <property type="match status" value="1"/>
</dbReference>
<keyword evidence="1" id="KW-0723">Serine/threonine-protein kinase</keyword>
<evidence type="ECO:0000256" key="2">
    <source>
        <dbReference type="ARBA" id="ARBA00022679"/>
    </source>
</evidence>
<organism evidence="8 9">
    <name type="scientific">Metallumcola ferriviriculae</name>
    <dbReference type="NCBI Taxonomy" id="3039180"/>
    <lineage>
        <taxon>Bacteria</taxon>
        <taxon>Bacillati</taxon>
        <taxon>Bacillota</taxon>
        <taxon>Clostridia</taxon>
        <taxon>Neomoorellales</taxon>
        <taxon>Desulfitibacteraceae</taxon>
        <taxon>Metallumcola</taxon>
    </lineage>
</organism>
<proteinExistence type="predicted"/>
<evidence type="ECO:0000256" key="1">
    <source>
        <dbReference type="ARBA" id="ARBA00022527"/>
    </source>
</evidence>